<dbReference type="InterPro" id="IPR036390">
    <property type="entry name" value="WH_DNA-bd_sf"/>
</dbReference>
<dbReference type="STRING" id="1440763.BJI69_18275"/>
<dbReference type="InterPro" id="IPR036388">
    <property type="entry name" value="WH-like_DNA-bd_sf"/>
</dbReference>
<name>A0A0G9HBF4_9GAMM</name>
<evidence type="ECO:0000313" key="2">
    <source>
        <dbReference type="Proteomes" id="UP000182987"/>
    </source>
</evidence>
<dbReference type="PANTHER" id="PTHR33204:SF33">
    <property type="entry name" value="TRANSCRIPTIONAL REGULATOR, MARR FAMILY"/>
    <property type="match status" value="1"/>
</dbReference>
<organism evidence="1 2">
    <name type="scientific">Luteibacter rhizovicinus DSM 16549</name>
    <dbReference type="NCBI Taxonomy" id="1440763"/>
    <lineage>
        <taxon>Bacteria</taxon>
        <taxon>Pseudomonadati</taxon>
        <taxon>Pseudomonadota</taxon>
        <taxon>Gammaproteobacteria</taxon>
        <taxon>Lysobacterales</taxon>
        <taxon>Rhodanobacteraceae</taxon>
        <taxon>Luteibacter</taxon>
    </lineage>
</organism>
<dbReference type="EMBL" id="CP017480">
    <property type="protein sequence ID" value="APG05657.1"/>
    <property type="molecule type" value="Genomic_DNA"/>
</dbReference>
<dbReference type="PATRIC" id="fig|1440763.5.peg.1945"/>
<dbReference type="Pfam" id="PF01638">
    <property type="entry name" value="HxlR"/>
    <property type="match status" value="1"/>
</dbReference>
<dbReference type="KEGG" id="lrz:BJI69_18275"/>
<proteinExistence type="predicted"/>
<dbReference type="InterPro" id="IPR002577">
    <property type="entry name" value="HTH_HxlR"/>
</dbReference>
<protein>
    <submittedName>
        <fullName evidence="1">HxlR family transcriptional regulator</fullName>
    </submittedName>
</protein>
<dbReference type="PROSITE" id="PS51118">
    <property type="entry name" value="HTH_HXLR"/>
    <property type="match status" value="1"/>
</dbReference>
<evidence type="ECO:0000313" key="1">
    <source>
        <dbReference type="EMBL" id="APG05657.1"/>
    </source>
</evidence>
<gene>
    <name evidence="1" type="ORF">BJI69_18275</name>
</gene>
<dbReference type="Proteomes" id="UP000182987">
    <property type="component" value="Chromosome"/>
</dbReference>
<dbReference type="SUPFAM" id="SSF46785">
    <property type="entry name" value="Winged helix' DNA-binding domain"/>
    <property type="match status" value="1"/>
</dbReference>
<reference evidence="2" key="1">
    <citation type="submission" date="2016-09" db="EMBL/GenBank/DDBJ databases">
        <authorList>
            <person name="Lysoe E."/>
        </authorList>
    </citation>
    <scope>NUCLEOTIDE SEQUENCE [LARGE SCALE GENOMIC DNA]</scope>
    <source>
        <strain evidence="2">LJ96T</strain>
    </source>
</reference>
<dbReference type="Gene3D" id="1.10.10.10">
    <property type="entry name" value="Winged helix-like DNA-binding domain superfamily/Winged helix DNA-binding domain"/>
    <property type="match status" value="1"/>
</dbReference>
<accession>A0A0G9HBF4</accession>
<keyword evidence="2" id="KW-1185">Reference proteome</keyword>
<dbReference type="PANTHER" id="PTHR33204">
    <property type="entry name" value="TRANSCRIPTIONAL REGULATOR, MARR FAMILY"/>
    <property type="match status" value="1"/>
</dbReference>
<sequence length="127" mass="14133">MKISKHLPGLPLERTLGVISGRWKGVLISVLLTGPKRLSELEKHIPSLSQKVLIQQLRALEEHGVVYRKAGADDARRVDYALTPLGMSLESLIAQMRQWGEHHAEELDDTDRLLPCDAVVRPDIGSP</sequence>
<dbReference type="AlphaFoldDB" id="A0A0G9HBF4"/>
<dbReference type="RefSeq" id="WP_046967661.1">
    <property type="nucleotide sequence ID" value="NZ_CP017480.1"/>
</dbReference>
<dbReference type="OrthoDB" id="9807069at2"/>